<name>A0A152A842_TIELA</name>
<dbReference type="Pfam" id="PF15011">
    <property type="entry name" value="CA109-like"/>
    <property type="match status" value="1"/>
</dbReference>
<dbReference type="InterPro" id="IPR029159">
    <property type="entry name" value="CA109-like"/>
</dbReference>
<reference evidence="2 3" key="1">
    <citation type="submission" date="2015-12" db="EMBL/GenBank/DDBJ databases">
        <title>Dictyostelia acquired genes for synthesis and detection of signals that induce cell-type specialization by lateral gene transfer from prokaryotes.</title>
        <authorList>
            <person name="Gloeckner G."/>
            <person name="Schaap P."/>
        </authorList>
    </citation>
    <scope>NUCLEOTIDE SEQUENCE [LARGE SCALE GENOMIC DNA]</scope>
    <source>
        <strain evidence="2 3">TK</strain>
    </source>
</reference>
<dbReference type="EMBL" id="LODT01000004">
    <property type="protein sequence ID" value="KYR02301.1"/>
    <property type="molecule type" value="Genomic_DNA"/>
</dbReference>
<comment type="caution">
    <text evidence="2">The sequence shown here is derived from an EMBL/GenBank/DDBJ whole genome shotgun (WGS) entry which is preliminary data.</text>
</comment>
<protein>
    <submittedName>
        <fullName evidence="2">Uncharacterized protein</fullName>
    </submittedName>
</protein>
<organism evidence="2 3">
    <name type="scientific">Tieghemostelium lacteum</name>
    <name type="common">Slime mold</name>
    <name type="synonym">Dictyostelium lacteum</name>
    <dbReference type="NCBI Taxonomy" id="361077"/>
    <lineage>
        <taxon>Eukaryota</taxon>
        <taxon>Amoebozoa</taxon>
        <taxon>Evosea</taxon>
        <taxon>Eumycetozoa</taxon>
        <taxon>Dictyostelia</taxon>
        <taxon>Dictyosteliales</taxon>
        <taxon>Raperosteliaceae</taxon>
        <taxon>Tieghemostelium</taxon>
    </lineage>
</organism>
<accession>A0A152A842</accession>
<dbReference type="FunCoup" id="A0A152A842">
    <property type="interactions" value="1"/>
</dbReference>
<dbReference type="AlphaFoldDB" id="A0A152A842"/>
<evidence type="ECO:0000256" key="1">
    <source>
        <dbReference type="SAM" id="MobiDB-lite"/>
    </source>
</evidence>
<evidence type="ECO:0000313" key="3">
    <source>
        <dbReference type="Proteomes" id="UP000076078"/>
    </source>
</evidence>
<feature type="compositionally biased region" description="Polar residues" evidence="1">
    <location>
        <begin position="1"/>
        <end position="16"/>
    </location>
</feature>
<dbReference type="Proteomes" id="UP000076078">
    <property type="component" value="Unassembled WGS sequence"/>
</dbReference>
<proteinExistence type="predicted"/>
<dbReference type="InParanoid" id="A0A152A842"/>
<evidence type="ECO:0000313" key="2">
    <source>
        <dbReference type="EMBL" id="KYR02301.1"/>
    </source>
</evidence>
<sequence length="314" mass="36232">MSKSNHLQITNTLKNSNTDRQECTNDVNDSNKEFIPVFWQHTKQTLDVSSSIACNSPIKNSNNNSLDNYLLSSPSSSQQSSTLSSISTVSTLTLLKKYQNIFIEISQQLSTWNSNEKNLLVTCKSIIMVLERIQIISSSTSCDKSLSENRNSQQLNVDKNYFRIFKNQEINGSNEDYVFRELQLKHCEKLESLMKSLNSFMDGLKKVSEKLVSLRNDNYHLLEHNKKVINNNVGELNSGDYSTPPLTTIHDWFLFIVQSYRIEFQRKESILSNQFDYTKSQEQLYECLSSLNSKIDNEYIWELIVKVVDVIKES</sequence>
<dbReference type="OrthoDB" id="20629at2759"/>
<keyword evidence="3" id="KW-1185">Reference proteome</keyword>
<dbReference type="OMA" id="WEYTEAN"/>
<feature type="region of interest" description="Disordered" evidence="1">
    <location>
        <begin position="1"/>
        <end position="22"/>
    </location>
</feature>
<gene>
    <name evidence="2" type="ORF">DLAC_01133</name>
</gene>